<dbReference type="Pfam" id="PF04338">
    <property type="entry name" value="DUF481"/>
    <property type="match status" value="1"/>
</dbReference>
<comment type="caution">
    <text evidence="2">The sequence shown here is derived from an EMBL/GenBank/DDBJ whole genome shotgun (WGS) entry which is preliminary data.</text>
</comment>
<evidence type="ECO:0000313" key="2">
    <source>
        <dbReference type="EMBL" id="PCI75385.1"/>
    </source>
</evidence>
<dbReference type="AlphaFoldDB" id="A0A2A4WZY3"/>
<evidence type="ECO:0000313" key="3">
    <source>
        <dbReference type="Proteomes" id="UP000218767"/>
    </source>
</evidence>
<dbReference type="EMBL" id="NVUL01000076">
    <property type="protein sequence ID" value="PCI75385.1"/>
    <property type="molecule type" value="Genomic_DNA"/>
</dbReference>
<protein>
    <recommendedName>
        <fullName evidence="4">DUF481 domain-containing protein</fullName>
    </recommendedName>
</protein>
<gene>
    <name evidence="2" type="ORF">COB20_13045</name>
</gene>
<feature type="signal peptide" evidence="1">
    <location>
        <begin position="1"/>
        <end position="22"/>
    </location>
</feature>
<accession>A0A2A4WZY3</accession>
<evidence type="ECO:0008006" key="4">
    <source>
        <dbReference type="Google" id="ProtNLM"/>
    </source>
</evidence>
<sequence>MRNVLTYGLCSLLVIFSLSASAQEESSVATELELGAIFTSGNTENENIKYKVTIDWDQSDSWDFQFTSDGFRSSQDGISNAQRLYHTGSANYTINTDSYVQSRIAYENDKFSGFESQSDVTVSYGRNMLQNRANMALGLTAGVGVRRSETEFDTESVAITRLAADYNWNVSESAEFIQDFSIEAGSDSSIYRSETGIQTDILENLSLKFSVKVKHQTDVPINREKTDTETAITLVLNF</sequence>
<keyword evidence="1" id="KW-0732">Signal</keyword>
<dbReference type="InterPro" id="IPR007433">
    <property type="entry name" value="DUF481"/>
</dbReference>
<reference evidence="3" key="1">
    <citation type="submission" date="2017-08" db="EMBL/GenBank/DDBJ databases">
        <title>A dynamic microbial community with high functional redundancy inhabits the cold, oxic subseafloor aquifer.</title>
        <authorList>
            <person name="Tully B.J."/>
            <person name="Wheat C.G."/>
            <person name="Glazer B.T."/>
            <person name="Huber J.A."/>
        </authorList>
    </citation>
    <scope>NUCLEOTIDE SEQUENCE [LARGE SCALE GENOMIC DNA]</scope>
</reference>
<feature type="chain" id="PRO_5012427045" description="DUF481 domain-containing protein" evidence="1">
    <location>
        <begin position="23"/>
        <end position="238"/>
    </location>
</feature>
<name>A0A2A4WZY3_9GAMM</name>
<organism evidence="2 3">
    <name type="scientific">SAR86 cluster bacterium</name>
    <dbReference type="NCBI Taxonomy" id="2030880"/>
    <lineage>
        <taxon>Bacteria</taxon>
        <taxon>Pseudomonadati</taxon>
        <taxon>Pseudomonadota</taxon>
        <taxon>Gammaproteobacteria</taxon>
        <taxon>SAR86 cluster</taxon>
    </lineage>
</organism>
<proteinExistence type="predicted"/>
<dbReference type="Proteomes" id="UP000218767">
    <property type="component" value="Unassembled WGS sequence"/>
</dbReference>
<evidence type="ECO:0000256" key="1">
    <source>
        <dbReference type="SAM" id="SignalP"/>
    </source>
</evidence>